<keyword evidence="11" id="KW-1185">Reference proteome</keyword>
<dbReference type="GO" id="GO:0030855">
    <property type="term" value="P:epithelial cell differentiation"/>
    <property type="evidence" value="ECO:0007669"/>
    <property type="project" value="Ensembl"/>
</dbReference>
<comment type="subcellular location">
    <subcellularLocation>
        <location evidence="1">Membrane</location>
        <topology evidence="1">Multi-pass membrane protein</topology>
    </subcellularLocation>
</comment>
<dbReference type="FunFam" id="1.10.1450.10:FF:000014">
    <property type="entry name" value="Tetraspanin"/>
    <property type="match status" value="1"/>
</dbReference>
<dbReference type="VGNC" id="VGNC:24809">
    <property type="gene designation" value="UPK1B"/>
</dbReference>
<dbReference type="Ensembl" id="ENSECAT00000020357.3">
    <property type="protein sequence ID" value="ENSECAP00000016710.2"/>
    <property type="gene ID" value="ENSECAG00000019042.4"/>
</dbReference>
<comment type="similarity">
    <text evidence="2">Belongs to the tetraspanin (TM4SF) family.</text>
</comment>
<dbReference type="Bgee" id="ENSECAG00000019042">
    <property type="expression patterns" value="Expressed in chorionic villus and 11 other cell types or tissues"/>
</dbReference>
<dbReference type="GO" id="GO:0009617">
    <property type="term" value="P:response to bacterium"/>
    <property type="evidence" value="ECO:0007669"/>
    <property type="project" value="Ensembl"/>
</dbReference>
<reference evidence="10" key="2">
    <citation type="submission" date="2025-08" db="UniProtKB">
        <authorList>
            <consortium name="Ensembl"/>
        </authorList>
    </citation>
    <scope>IDENTIFICATION</scope>
    <source>
        <strain evidence="10">Thoroughbred</strain>
    </source>
</reference>
<dbReference type="AlphaFoldDB" id="F7ACP8"/>
<dbReference type="Gene3D" id="1.10.1450.10">
    <property type="entry name" value="Tetraspanin"/>
    <property type="match status" value="1"/>
</dbReference>
<dbReference type="CDD" id="cd03156">
    <property type="entry name" value="uroplakin_I_like_LEL"/>
    <property type="match status" value="1"/>
</dbReference>
<reference evidence="10" key="3">
    <citation type="submission" date="2025-09" db="UniProtKB">
        <authorList>
            <consortium name="Ensembl"/>
        </authorList>
    </citation>
    <scope>IDENTIFICATION</scope>
    <source>
        <strain evidence="10">Thoroughbred</strain>
    </source>
</reference>
<feature type="transmembrane region" description="Helical" evidence="9">
    <location>
        <begin position="88"/>
        <end position="110"/>
    </location>
</feature>
<dbReference type="InterPro" id="IPR008952">
    <property type="entry name" value="Tetraspanin_EC2_sf"/>
</dbReference>
<evidence type="ECO:0000256" key="4">
    <source>
        <dbReference type="ARBA" id="ARBA00017701"/>
    </source>
</evidence>
<evidence type="ECO:0000256" key="1">
    <source>
        <dbReference type="ARBA" id="ARBA00004141"/>
    </source>
</evidence>
<reference evidence="10 11" key="1">
    <citation type="journal article" date="2009" name="Science">
        <title>Genome sequence, comparative analysis, and population genetics of the domestic horse.</title>
        <authorList>
            <consortium name="Broad Institute Genome Sequencing Platform"/>
            <consortium name="Broad Institute Whole Genome Assembly Team"/>
            <person name="Wade C.M."/>
            <person name="Giulotto E."/>
            <person name="Sigurdsson S."/>
            <person name="Zoli M."/>
            <person name="Gnerre S."/>
            <person name="Imsland F."/>
            <person name="Lear T.L."/>
            <person name="Adelson D.L."/>
            <person name="Bailey E."/>
            <person name="Bellone R.R."/>
            <person name="Bloecker H."/>
            <person name="Distl O."/>
            <person name="Edgar R.C."/>
            <person name="Garber M."/>
            <person name="Leeb T."/>
            <person name="Mauceli E."/>
            <person name="MacLeod J.N."/>
            <person name="Penedo M.C.T."/>
            <person name="Raison J.M."/>
            <person name="Sharpe T."/>
            <person name="Vogel J."/>
            <person name="Andersson L."/>
            <person name="Antczak D.F."/>
            <person name="Biagi T."/>
            <person name="Binns M.M."/>
            <person name="Chowdhary B.P."/>
            <person name="Coleman S.J."/>
            <person name="Della Valle G."/>
            <person name="Fryc S."/>
            <person name="Guerin G."/>
            <person name="Hasegawa T."/>
            <person name="Hill E.W."/>
            <person name="Jurka J."/>
            <person name="Kiialainen A."/>
            <person name="Lindgren G."/>
            <person name="Liu J."/>
            <person name="Magnani E."/>
            <person name="Mickelson J.R."/>
            <person name="Murray J."/>
            <person name="Nergadze S.G."/>
            <person name="Onofrio R."/>
            <person name="Pedroni S."/>
            <person name="Piras M.F."/>
            <person name="Raudsepp T."/>
            <person name="Rocchi M."/>
            <person name="Roeed K.H."/>
            <person name="Ryder O.A."/>
            <person name="Searle S."/>
            <person name="Skow L."/>
            <person name="Swinburne J.E."/>
            <person name="Syvaenen A.C."/>
            <person name="Tozaki T."/>
            <person name="Valberg S.J."/>
            <person name="Vaudin M."/>
            <person name="White J.R."/>
            <person name="Zody M.C."/>
            <person name="Lander E.S."/>
            <person name="Lindblad-Toh K."/>
        </authorList>
    </citation>
    <scope>NUCLEOTIDE SEQUENCE [LARGE SCALE GENOMIC DNA]</scope>
    <source>
        <strain evidence="10 11">Thoroughbred</strain>
    </source>
</reference>
<dbReference type="Pfam" id="PF00335">
    <property type="entry name" value="Tetraspanin"/>
    <property type="match status" value="1"/>
</dbReference>
<evidence type="ECO:0000256" key="8">
    <source>
        <dbReference type="ARBA" id="ARBA00031616"/>
    </source>
</evidence>
<dbReference type="InterPro" id="IPR018499">
    <property type="entry name" value="Tetraspanin/Peripherin"/>
</dbReference>
<dbReference type="GeneTree" id="ENSGT00940000160779"/>
<feature type="transmembrane region" description="Helical" evidence="9">
    <location>
        <begin position="57"/>
        <end position="81"/>
    </location>
</feature>
<protein>
    <recommendedName>
        <fullName evidence="4">Uroplakin-1b</fullName>
    </recommendedName>
    <alternativeName>
        <fullName evidence="8">Uroplakin Ib</fullName>
    </alternativeName>
</protein>
<gene>
    <name evidence="10 12" type="primary">UPK1B</name>
</gene>
<evidence type="ECO:0000313" key="10">
    <source>
        <dbReference type="Ensembl" id="ENSECAP00000016710.2"/>
    </source>
</evidence>
<keyword evidence="6 9" id="KW-1133">Transmembrane helix</keyword>
<evidence type="ECO:0000313" key="12">
    <source>
        <dbReference type="VGNC" id="VGNC:24809"/>
    </source>
</evidence>
<dbReference type="PANTHER" id="PTHR47110:SF2">
    <property type="entry name" value="UROPLAKIN-1B"/>
    <property type="match status" value="1"/>
</dbReference>
<dbReference type="GO" id="GO:0120001">
    <property type="term" value="C:apical plasma membrane urothelial plaque"/>
    <property type="evidence" value="ECO:0007669"/>
    <property type="project" value="Ensembl"/>
</dbReference>
<evidence type="ECO:0000313" key="11">
    <source>
        <dbReference type="Proteomes" id="UP000002281"/>
    </source>
</evidence>
<accession>F7ACP8</accession>
<keyword evidence="7 9" id="KW-0472">Membrane</keyword>
<sequence>MAKDDSTVRCFQGLLIFGNVVIGMCGIALTAECIFFVSDQHSLYPLLEATNNDDIYGAAWIGMFVGICLFCLSVLGIVGIMKSNRKILLAYFILMFIVYGFEVASCITAATQRDFFTPNLFLKQMLERYQNSSPPNNDDQWKNNGVTRTWDRLMLQDNCCGVNGPSDWQKYTSAFRTENSDADYPWPRQCCVMNNLKEPLNLEACKLGVPGYYHNQGCYELISGPMNRHAWGVAWFGFAILCWTGCTCLYSSSPDLINLVQLDIKDCPLSSWLLPDTNLPRPFQRAASTSLTLSFCPPYLMHVQQEGRVVVSALAEH</sequence>
<evidence type="ECO:0000256" key="5">
    <source>
        <dbReference type="ARBA" id="ARBA00022692"/>
    </source>
</evidence>
<dbReference type="PRINTS" id="PR00259">
    <property type="entry name" value="TMFOUR"/>
</dbReference>
<evidence type="ECO:0000256" key="6">
    <source>
        <dbReference type="ARBA" id="ARBA00022989"/>
    </source>
</evidence>
<dbReference type="HOGENOM" id="CLU_088971_1_0_1"/>
<name>F7ACP8_HORSE</name>
<dbReference type="Proteomes" id="UP000002281">
    <property type="component" value="Chromosome 19"/>
</dbReference>
<proteinExistence type="inferred from homology"/>
<comment type="subunit">
    <text evidence="3">Heterodimer with uroplakin-3A (UPK3A) or uroplakin-3B (UPK3B).</text>
</comment>
<evidence type="ECO:0000256" key="9">
    <source>
        <dbReference type="SAM" id="Phobius"/>
    </source>
</evidence>
<feature type="transmembrane region" description="Helical" evidence="9">
    <location>
        <begin position="12"/>
        <end position="37"/>
    </location>
</feature>
<evidence type="ECO:0000256" key="2">
    <source>
        <dbReference type="ARBA" id="ARBA00006840"/>
    </source>
</evidence>
<evidence type="ECO:0000256" key="7">
    <source>
        <dbReference type="ARBA" id="ARBA00023136"/>
    </source>
</evidence>
<dbReference type="SUPFAM" id="SSF48652">
    <property type="entry name" value="Tetraspanin"/>
    <property type="match status" value="1"/>
</dbReference>
<organism evidence="10 11">
    <name type="scientific">Equus caballus</name>
    <name type="common">Horse</name>
    <dbReference type="NCBI Taxonomy" id="9796"/>
    <lineage>
        <taxon>Eukaryota</taxon>
        <taxon>Metazoa</taxon>
        <taxon>Chordata</taxon>
        <taxon>Craniata</taxon>
        <taxon>Vertebrata</taxon>
        <taxon>Euteleostomi</taxon>
        <taxon>Mammalia</taxon>
        <taxon>Eutheria</taxon>
        <taxon>Laurasiatheria</taxon>
        <taxon>Perissodactyla</taxon>
        <taxon>Equidae</taxon>
        <taxon>Equus</taxon>
    </lineage>
</organism>
<evidence type="ECO:0000256" key="3">
    <source>
        <dbReference type="ARBA" id="ARBA00011304"/>
    </source>
</evidence>
<dbReference type="PANTHER" id="PTHR47110">
    <property type="entry name" value="TESTIS-SPECIFIC EXPRESSED PROTEIN 55"/>
    <property type="match status" value="1"/>
</dbReference>
<keyword evidence="5 9" id="KW-0812">Transmembrane</keyword>